<name>A0A8T0GBE5_CERPU</name>
<feature type="region of interest" description="Disordered" evidence="4">
    <location>
        <begin position="77"/>
        <end position="99"/>
    </location>
</feature>
<evidence type="ECO:0000256" key="3">
    <source>
        <dbReference type="PROSITE-ProRule" id="PRU00221"/>
    </source>
</evidence>
<dbReference type="InterPro" id="IPR015943">
    <property type="entry name" value="WD40/YVTN_repeat-like_dom_sf"/>
</dbReference>
<dbReference type="Gene3D" id="2.130.10.10">
    <property type="entry name" value="YVTN repeat-like/Quinoprotein amine dehydrogenase"/>
    <property type="match status" value="3"/>
</dbReference>
<evidence type="ECO:0000313" key="5">
    <source>
        <dbReference type="EMBL" id="KAG0556483.1"/>
    </source>
</evidence>
<dbReference type="PANTHER" id="PTHR22838:SF4">
    <property type="entry name" value="WD REPEAT-CONTAINING PROTEIN 13"/>
    <property type="match status" value="1"/>
</dbReference>
<dbReference type="Pfam" id="PF00400">
    <property type="entry name" value="WD40"/>
    <property type="match status" value="2"/>
</dbReference>
<evidence type="ECO:0000256" key="2">
    <source>
        <dbReference type="ARBA" id="ARBA00022737"/>
    </source>
</evidence>
<keyword evidence="6" id="KW-1185">Reference proteome</keyword>
<protein>
    <submittedName>
        <fullName evidence="5">Uncharacterized protein</fullName>
    </submittedName>
</protein>
<dbReference type="InterPro" id="IPR036322">
    <property type="entry name" value="WD40_repeat_dom_sf"/>
</dbReference>
<dbReference type="AlphaFoldDB" id="A0A8T0GBE5"/>
<comment type="caution">
    <text evidence="5">The sequence shown here is derived from an EMBL/GenBank/DDBJ whole genome shotgun (WGS) entry which is preliminary data.</text>
</comment>
<dbReference type="PROSITE" id="PS00678">
    <property type="entry name" value="WD_REPEATS_1"/>
    <property type="match status" value="1"/>
</dbReference>
<dbReference type="PROSITE" id="PS50294">
    <property type="entry name" value="WD_REPEATS_REGION"/>
    <property type="match status" value="2"/>
</dbReference>
<dbReference type="GO" id="GO:1990841">
    <property type="term" value="F:promoter-specific chromatin binding"/>
    <property type="evidence" value="ECO:0007669"/>
    <property type="project" value="TreeGrafter"/>
</dbReference>
<evidence type="ECO:0000256" key="1">
    <source>
        <dbReference type="ARBA" id="ARBA00022574"/>
    </source>
</evidence>
<feature type="repeat" description="WD" evidence="3">
    <location>
        <begin position="183"/>
        <end position="224"/>
    </location>
</feature>
<feature type="repeat" description="WD" evidence="3">
    <location>
        <begin position="419"/>
        <end position="451"/>
    </location>
</feature>
<evidence type="ECO:0000256" key="4">
    <source>
        <dbReference type="SAM" id="MobiDB-lite"/>
    </source>
</evidence>
<sequence>MHRGSMETVGETTVKPSHAEAFASLLEPGNGDPGYISMRRLLLYRKALDNKLVRQKWELNGHGYVAFHEYMRHLKKLQGSQNSQPTSPTSTQGALDSGPWAAYERGSWSSSRGGAMSESGAQEIPSEPGYSFVGMHCVFDECKASVNIVKFGHMSSDLLAFGASNGLITVCSVVHPPQILHRMSGHTKEVTDIDWSSNNQYLSSSSLDKSVRVWDVKKGECLRVIYGTAPQLCIRFHPVNNNILLVGNGNKEITVFNFSTGRIIHKLALDSNVTSLDVDHSGQILFAGDSRGTVHSVTIKMHHGNFVMRSAHRSSLKGLHKSATTTIQFRTYSRLAAGPVLLAATQDGLLRFFTVALQVEGYLSLKCSLQLPPRARNIRASFCPLLSLQKGEFIVSGHEDSNVYFYDFTRPRHPCVNKLQGHAVPVVGVAWNHGENLLASSDCEGLVIVWKRAKTAAR</sequence>
<proteinExistence type="predicted"/>
<keyword evidence="2" id="KW-0677">Repeat</keyword>
<dbReference type="InterPro" id="IPR051350">
    <property type="entry name" value="WD_repeat-ST_regulator"/>
</dbReference>
<gene>
    <name evidence="5" type="ORF">KC19_11G056900</name>
</gene>
<reference evidence="5 6" key="1">
    <citation type="submission" date="2020-06" db="EMBL/GenBank/DDBJ databases">
        <title>WGS assembly of Ceratodon purpureus strain R40.</title>
        <authorList>
            <person name="Carey S.B."/>
            <person name="Jenkins J."/>
            <person name="Shu S."/>
            <person name="Lovell J.T."/>
            <person name="Sreedasyam A."/>
            <person name="Maumus F."/>
            <person name="Tiley G.P."/>
            <person name="Fernandez-Pozo N."/>
            <person name="Barry K."/>
            <person name="Chen C."/>
            <person name="Wang M."/>
            <person name="Lipzen A."/>
            <person name="Daum C."/>
            <person name="Saski C.A."/>
            <person name="Payton A.C."/>
            <person name="Mcbreen J.C."/>
            <person name="Conrad R.E."/>
            <person name="Kollar L.M."/>
            <person name="Olsson S."/>
            <person name="Huttunen S."/>
            <person name="Landis J.B."/>
            <person name="Wickett N.J."/>
            <person name="Johnson M.G."/>
            <person name="Rensing S.A."/>
            <person name="Grimwood J."/>
            <person name="Schmutz J."/>
            <person name="Mcdaniel S.F."/>
        </authorList>
    </citation>
    <scope>NUCLEOTIDE SEQUENCE [LARGE SCALE GENOMIC DNA]</scope>
    <source>
        <strain evidence="5 6">R40</strain>
    </source>
</reference>
<organism evidence="5 6">
    <name type="scientific">Ceratodon purpureus</name>
    <name type="common">Fire moss</name>
    <name type="synonym">Dicranum purpureum</name>
    <dbReference type="NCBI Taxonomy" id="3225"/>
    <lineage>
        <taxon>Eukaryota</taxon>
        <taxon>Viridiplantae</taxon>
        <taxon>Streptophyta</taxon>
        <taxon>Embryophyta</taxon>
        <taxon>Bryophyta</taxon>
        <taxon>Bryophytina</taxon>
        <taxon>Bryopsida</taxon>
        <taxon>Dicranidae</taxon>
        <taxon>Pseudoditrichales</taxon>
        <taxon>Ditrichaceae</taxon>
        <taxon>Ceratodon</taxon>
    </lineage>
</organism>
<dbReference type="InterPro" id="IPR019775">
    <property type="entry name" value="WD40_repeat_CS"/>
</dbReference>
<dbReference type="GO" id="GO:0005634">
    <property type="term" value="C:nucleus"/>
    <property type="evidence" value="ECO:0007669"/>
    <property type="project" value="TreeGrafter"/>
</dbReference>
<dbReference type="Proteomes" id="UP000822688">
    <property type="component" value="Chromosome 11"/>
</dbReference>
<dbReference type="SUPFAM" id="SSF50978">
    <property type="entry name" value="WD40 repeat-like"/>
    <property type="match status" value="1"/>
</dbReference>
<dbReference type="EMBL" id="CM026432">
    <property type="protein sequence ID" value="KAG0556483.1"/>
    <property type="molecule type" value="Genomic_DNA"/>
</dbReference>
<dbReference type="InterPro" id="IPR001680">
    <property type="entry name" value="WD40_rpt"/>
</dbReference>
<dbReference type="SMART" id="SM00320">
    <property type="entry name" value="WD40"/>
    <property type="match status" value="5"/>
</dbReference>
<dbReference type="OrthoDB" id="1932312at2759"/>
<dbReference type="PANTHER" id="PTHR22838">
    <property type="entry name" value="WD REPEAT PROTEIN 26-RELATED"/>
    <property type="match status" value="1"/>
</dbReference>
<keyword evidence="1 3" id="KW-0853">WD repeat</keyword>
<feature type="compositionally biased region" description="Low complexity" evidence="4">
    <location>
        <begin position="78"/>
        <end position="93"/>
    </location>
</feature>
<evidence type="ECO:0000313" key="6">
    <source>
        <dbReference type="Proteomes" id="UP000822688"/>
    </source>
</evidence>
<accession>A0A8T0GBE5</accession>
<dbReference type="PROSITE" id="PS50082">
    <property type="entry name" value="WD_REPEATS_2"/>
    <property type="match status" value="2"/>
</dbReference>